<evidence type="ECO:0000259" key="2">
    <source>
        <dbReference type="Pfam" id="PF11127"/>
    </source>
</evidence>
<evidence type="ECO:0000313" key="3">
    <source>
        <dbReference type="EMBL" id="QGA80701.1"/>
    </source>
</evidence>
<name>A0A5Q0UH60_9ARCH</name>
<feature type="domain" description="Inner membrane protein YgaP-like transmembrane" evidence="2">
    <location>
        <begin position="1"/>
        <end position="73"/>
    </location>
</feature>
<evidence type="ECO:0000313" key="4">
    <source>
        <dbReference type="Proteomes" id="UP000377803"/>
    </source>
</evidence>
<dbReference type="GeneID" id="42365206"/>
<reference evidence="4" key="1">
    <citation type="submission" date="2019-05" db="EMBL/GenBank/DDBJ databases">
        <title>Candidatus Nanohalobium constans, a novel model system to study the DPANN nano-sized archaea: genomic and physiological characterization of a nanoarchaeon co-cultured with its chitinotrophic host.</title>
        <authorList>
            <person name="La Cono V."/>
            <person name="Arcadi E."/>
            <person name="Crisafi F."/>
            <person name="Denaro R."/>
            <person name="La Spada G."/>
            <person name="Messina E."/>
            <person name="Smedile F."/>
            <person name="Toshchakov S.V."/>
            <person name="Shevchenko M.A."/>
            <person name="Golyshin P.N."/>
            <person name="Golyshina O.V."/>
            <person name="Ferrer M."/>
            <person name="Rohde M."/>
            <person name="Mushegian A."/>
            <person name="Sorokin D.Y."/>
            <person name="Giuliano L."/>
            <person name="Yakimov M.M."/>
        </authorList>
    </citation>
    <scope>NUCLEOTIDE SEQUENCE [LARGE SCALE GENOMIC DNA]</scope>
    <source>
        <strain evidence="4">LC1Nh</strain>
    </source>
</reference>
<accession>A0A5Q0UH60</accession>
<gene>
    <name evidence="3" type="ORF">LC1Nh_0817</name>
</gene>
<dbReference type="KEGG" id="ncon:LC1Nh_0817"/>
<dbReference type="InterPro" id="IPR021309">
    <property type="entry name" value="YgaP-like_TM"/>
</dbReference>
<keyword evidence="4" id="KW-1185">Reference proteome</keyword>
<dbReference type="RefSeq" id="WP_153550442.1">
    <property type="nucleotide sequence ID" value="NZ_CP040089.1"/>
</dbReference>
<dbReference type="EMBL" id="CP040089">
    <property type="protein sequence ID" value="QGA80701.1"/>
    <property type="molecule type" value="Genomic_DNA"/>
</dbReference>
<proteinExistence type="predicted"/>
<keyword evidence="1" id="KW-0472">Membrane</keyword>
<dbReference type="Proteomes" id="UP000377803">
    <property type="component" value="Chromosome"/>
</dbReference>
<dbReference type="OrthoDB" id="100832at2157"/>
<feature type="transmembrane region" description="Helical" evidence="1">
    <location>
        <begin position="41"/>
        <end position="68"/>
    </location>
</feature>
<sequence length="74" mass="7531">MEENVGDTDSIVRITLGAVAGLLSLGILADVLPSSLTLPEIASPILGVVAIALLATGFTSKCGLYSVLGMDTRE</sequence>
<evidence type="ECO:0000256" key="1">
    <source>
        <dbReference type="SAM" id="Phobius"/>
    </source>
</evidence>
<keyword evidence="1" id="KW-1133">Transmembrane helix</keyword>
<keyword evidence="1" id="KW-0812">Transmembrane</keyword>
<protein>
    <recommendedName>
        <fullName evidence="2">Inner membrane protein YgaP-like transmembrane domain-containing protein</fullName>
    </recommendedName>
</protein>
<dbReference type="AlphaFoldDB" id="A0A5Q0UH60"/>
<organism evidence="3 4">
    <name type="scientific">Candidatus Nanohalobium constans</name>
    <dbReference type="NCBI Taxonomy" id="2565781"/>
    <lineage>
        <taxon>Archaea</taxon>
        <taxon>Candidatus Nanohalarchaeota</taxon>
        <taxon>Candidatus Nanohalobia</taxon>
        <taxon>Candidatus Nanohalobiales</taxon>
        <taxon>Candidatus Nanohalobiaceae</taxon>
        <taxon>Candidatus Nanohalobium</taxon>
    </lineage>
</organism>
<feature type="transmembrane region" description="Helical" evidence="1">
    <location>
        <begin position="12"/>
        <end position="29"/>
    </location>
</feature>
<dbReference type="Pfam" id="PF11127">
    <property type="entry name" value="YgaP-like_TM"/>
    <property type="match status" value="1"/>
</dbReference>